<keyword evidence="4 11" id="KW-0436">Ligase</keyword>
<sequence length="420" mass="47998">MFQRHLETLPREIIEKVQLERLKRTIRRIKERNRIYWEKIGKVVPEDVKSLDDLKRLPFLTKDDLRKGYPFGFACGEQKDFVRFHMSSGTTGTPVVNPYTSADVDQWGEIMARCLAAAGLTFSDVLQITPSFGLFNGGFGFHYGAEKIGCFVVPIGPGRTLLQLKFFKDFNTTALAGIASYPLRIIEVAKEEGFDFSETSLKVGIFGAEVWSEEMRRYIEKEMGIEAFDIIGMTETGGVGLGIECNYHNGIHVWEDHYIVEIIDPETGYVLPDGEEGEMVVTTLTREGLPLIRYRTRDITRIVSRERCECGRTHLKVARIKGRTDDMLKVKGVCFYPRQVEEIVMKYPEILPDYQIIIGKVEGKDTIKLIIESEKQDEYLKERIEEEIYSTLGLHIKVTLKKKGEIPRAPGKAVRVKKEI</sequence>
<protein>
    <recommendedName>
        <fullName evidence="9 11">Phenylacetate-coenzyme A ligase</fullName>
        <ecNumber evidence="8 11">6.2.1.30</ecNumber>
    </recommendedName>
    <alternativeName>
        <fullName evidence="10 11">Phenylacetyl-CoA ligase</fullName>
    </alternativeName>
</protein>
<dbReference type="UniPathway" id="UPA00930"/>
<dbReference type="InterPro" id="IPR045851">
    <property type="entry name" value="AMP-bd_C_sf"/>
</dbReference>
<dbReference type="EC" id="6.2.1.30" evidence="8 11"/>
<dbReference type="InterPro" id="IPR028154">
    <property type="entry name" value="AMP-dep_Lig_C"/>
</dbReference>
<evidence type="ECO:0000256" key="1">
    <source>
        <dbReference type="ARBA" id="ARBA00011245"/>
    </source>
</evidence>
<keyword evidence="5 11" id="KW-0547">Nucleotide-binding</keyword>
<dbReference type="GO" id="GO:0000166">
    <property type="term" value="F:nucleotide binding"/>
    <property type="evidence" value="ECO:0007669"/>
    <property type="project" value="UniProtKB-KW"/>
</dbReference>
<evidence type="ECO:0000256" key="10">
    <source>
        <dbReference type="ARBA" id="ARBA00075111"/>
    </source>
</evidence>
<proteinExistence type="inferred from homology"/>
<dbReference type="OrthoDB" id="580775at2"/>
<dbReference type="CDD" id="cd05913">
    <property type="entry name" value="PaaK"/>
    <property type="match status" value="1"/>
</dbReference>
<dbReference type="GO" id="GO:0047475">
    <property type="term" value="F:phenylacetate-CoA ligase activity"/>
    <property type="evidence" value="ECO:0007669"/>
    <property type="project" value="UniProtKB-EC"/>
</dbReference>
<dbReference type="InterPro" id="IPR042099">
    <property type="entry name" value="ANL_N_sf"/>
</dbReference>
<dbReference type="AlphaFoldDB" id="A0A1R1MJC6"/>
<dbReference type="PIRSF" id="PIRSF006444">
    <property type="entry name" value="PaaK"/>
    <property type="match status" value="1"/>
</dbReference>
<dbReference type="GO" id="GO:0010124">
    <property type="term" value="P:phenylacetate catabolic process"/>
    <property type="evidence" value="ECO:0007669"/>
    <property type="project" value="UniProtKB-UniRule"/>
</dbReference>
<dbReference type="PANTHER" id="PTHR43439:SF2">
    <property type="entry name" value="ENZYME, PUTATIVE (JCVI)-RELATED"/>
    <property type="match status" value="1"/>
</dbReference>
<comment type="subunit">
    <text evidence="1">Monomer.</text>
</comment>
<dbReference type="FunFam" id="3.40.50.12780:FF:000016">
    <property type="entry name" value="Phenylacetate-coenzyme A ligase"/>
    <property type="match status" value="1"/>
</dbReference>
<keyword evidence="2" id="KW-0596">Phosphopantetheine</keyword>
<evidence type="ECO:0000256" key="3">
    <source>
        <dbReference type="ARBA" id="ARBA00022553"/>
    </source>
</evidence>
<feature type="domain" description="AMP-dependent ligase C-terminal" evidence="13">
    <location>
        <begin position="332"/>
        <end position="416"/>
    </location>
</feature>
<dbReference type="InterPro" id="IPR011880">
    <property type="entry name" value="PA_CoA_ligase"/>
</dbReference>
<dbReference type="Gene3D" id="3.40.50.12780">
    <property type="entry name" value="N-terminal domain of ligase-like"/>
    <property type="match status" value="1"/>
</dbReference>
<name>A0A1R1MJC6_9BACT</name>
<organism evidence="14 15">
    <name type="scientific">Desulfurobacterium indicum</name>
    <dbReference type="NCBI Taxonomy" id="1914305"/>
    <lineage>
        <taxon>Bacteria</taxon>
        <taxon>Pseudomonadati</taxon>
        <taxon>Aquificota</taxon>
        <taxon>Aquificia</taxon>
        <taxon>Desulfurobacteriales</taxon>
        <taxon>Desulfurobacteriaceae</taxon>
        <taxon>Desulfurobacterium</taxon>
    </lineage>
</organism>
<keyword evidence="15" id="KW-1185">Reference proteome</keyword>
<evidence type="ECO:0000259" key="13">
    <source>
        <dbReference type="Pfam" id="PF14535"/>
    </source>
</evidence>
<gene>
    <name evidence="14" type="ORF">BLW93_07995</name>
</gene>
<comment type="pathway">
    <text evidence="6 11">Aromatic compound metabolism; phenylacetate degradation.</text>
</comment>
<dbReference type="PANTHER" id="PTHR43439">
    <property type="entry name" value="PHENYLACETATE-COENZYME A LIGASE"/>
    <property type="match status" value="1"/>
</dbReference>
<comment type="catalytic activity">
    <reaction evidence="11">
        <text>2-phenylacetate + ATP + CoA = phenylacetyl-CoA + AMP + diphosphate</text>
        <dbReference type="Rhea" id="RHEA:20956"/>
        <dbReference type="ChEBI" id="CHEBI:18401"/>
        <dbReference type="ChEBI" id="CHEBI:30616"/>
        <dbReference type="ChEBI" id="CHEBI:33019"/>
        <dbReference type="ChEBI" id="CHEBI:57287"/>
        <dbReference type="ChEBI" id="CHEBI:57390"/>
        <dbReference type="ChEBI" id="CHEBI:456215"/>
        <dbReference type="EC" id="6.2.1.30"/>
    </reaction>
</comment>
<evidence type="ECO:0000256" key="9">
    <source>
        <dbReference type="ARBA" id="ARBA00068695"/>
    </source>
</evidence>
<evidence type="ECO:0000256" key="8">
    <source>
        <dbReference type="ARBA" id="ARBA00066629"/>
    </source>
</evidence>
<evidence type="ECO:0000256" key="11">
    <source>
        <dbReference type="PIRNR" id="PIRNR006444"/>
    </source>
</evidence>
<evidence type="ECO:0000259" key="12">
    <source>
        <dbReference type="Pfam" id="PF00501"/>
    </source>
</evidence>
<dbReference type="Proteomes" id="UP000187408">
    <property type="component" value="Unassembled WGS sequence"/>
</dbReference>
<dbReference type="RefSeq" id="WP_076713570.1">
    <property type="nucleotide sequence ID" value="NZ_MOEN01000038.1"/>
</dbReference>
<dbReference type="InterPro" id="IPR000873">
    <property type="entry name" value="AMP-dep_synth/lig_dom"/>
</dbReference>
<evidence type="ECO:0000256" key="2">
    <source>
        <dbReference type="ARBA" id="ARBA00022450"/>
    </source>
</evidence>
<evidence type="ECO:0000256" key="6">
    <source>
        <dbReference type="ARBA" id="ARBA00060591"/>
    </source>
</evidence>
<dbReference type="Pfam" id="PF14535">
    <property type="entry name" value="AMP-binding_C_2"/>
    <property type="match status" value="1"/>
</dbReference>
<evidence type="ECO:0000256" key="5">
    <source>
        <dbReference type="ARBA" id="ARBA00022741"/>
    </source>
</evidence>
<comment type="function">
    <text evidence="11">Catalyzes the activation of phenylacetic acid (PA) to phenylacetyl-CoA (PA-CoA).</text>
</comment>
<reference evidence="14 15" key="1">
    <citation type="submission" date="2016-10" db="EMBL/GenBank/DDBJ databases">
        <title>Genome sequence of a sulfur-reducing bacterium Desulfurobacterium indicum K6013.</title>
        <authorList>
            <person name="Cao J."/>
            <person name="Shao Z."/>
            <person name="Alain K."/>
            <person name="Jebbar M."/>
        </authorList>
    </citation>
    <scope>NUCLEOTIDE SEQUENCE [LARGE SCALE GENOMIC DNA]</scope>
    <source>
        <strain evidence="14 15">K6013</strain>
    </source>
</reference>
<dbReference type="SUPFAM" id="SSF56801">
    <property type="entry name" value="Acetyl-CoA synthetase-like"/>
    <property type="match status" value="1"/>
</dbReference>
<evidence type="ECO:0000313" key="15">
    <source>
        <dbReference type="Proteomes" id="UP000187408"/>
    </source>
</evidence>
<dbReference type="EMBL" id="MOEN01000038">
    <property type="protein sequence ID" value="OMH39922.1"/>
    <property type="molecule type" value="Genomic_DNA"/>
</dbReference>
<dbReference type="InterPro" id="IPR051414">
    <property type="entry name" value="Adenylate-forming_Reductase"/>
</dbReference>
<dbReference type="Pfam" id="PF00501">
    <property type="entry name" value="AMP-binding"/>
    <property type="match status" value="1"/>
</dbReference>
<feature type="domain" description="AMP-dependent synthetase/ligase" evidence="12">
    <location>
        <begin position="81"/>
        <end position="282"/>
    </location>
</feature>
<evidence type="ECO:0000313" key="14">
    <source>
        <dbReference type="EMBL" id="OMH39922.1"/>
    </source>
</evidence>
<comment type="similarity">
    <text evidence="7 11">Belongs to the phenylacetyl-CoA ligase family.</text>
</comment>
<dbReference type="STRING" id="1914305.BLW93_07995"/>
<keyword evidence="3" id="KW-0597">Phosphoprotein</keyword>
<evidence type="ECO:0000256" key="7">
    <source>
        <dbReference type="ARBA" id="ARBA00061566"/>
    </source>
</evidence>
<comment type="caution">
    <text evidence="14">The sequence shown here is derived from an EMBL/GenBank/DDBJ whole genome shotgun (WGS) entry which is preliminary data.</text>
</comment>
<accession>A0A1R1MJC6</accession>
<dbReference type="Gene3D" id="3.30.300.30">
    <property type="match status" value="1"/>
</dbReference>
<evidence type="ECO:0000256" key="4">
    <source>
        <dbReference type="ARBA" id="ARBA00022598"/>
    </source>
</evidence>